<dbReference type="GO" id="GO:0016051">
    <property type="term" value="P:carbohydrate biosynthetic process"/>
    <property type="evidence" value="ECO:0007669"/>
    <property type="project" value="InterPro"/>
</dbReference>
<dbReference type="InterPro" id="IPR005331">
    <property type="entry name" value="Sulfotransferase"/>
</dbReference>
<dbReference type="GO" id="GO:0008146">
    <property type="term" value="F:sulfotransferase activity"/>
    <property type="evidence" value="ECO:0007669"/>
    <property type="project" value="InterPro"/>
</dbReference>
<dbReference type="Proteomes" id="UP001162001">
    <property type="component" value="Segment"/>
</dbReference>
<organism evidence="8 9">
    <name type="scientific">Fadolivirus FV1/VV64</name>
    <dbReference type="NCBI Taxonomy" id="3070911"/>
    <lineage>
        <taxon>Viruses</taxon>
        <taxon>Varidnaviria</taxon>
        <taxon>Bamfordvirae</taxon>
        <taxon>Nucleocytoviricota</taxon>
        <taxon>Megaviricetes</taxon>
        <taxon>Imitervirales</taxon>
        <taxon>Mimiviridae</taxon>
        <taxon>Klosneuvirinae</taxon>
        <taxon>Fadolivirus</taxon>
        <taxon>Fadolivirus algeromassiliense</taxon>
    </lineage>
</organism>
<keyword evidence="9" id="KW-1185">Reference proteome</keyword>
<evidence type="ECO:0000256" key="5">
    <source>
        <dbReference type="ARBA" id="ARBA00023034"/>
    </source>
</evidence>
<sequence length="236" mass="28026">MDAYIINSKTLIFWTPKCACTSLFNIIKEIKKIKCERYGQEIFVNINNENIDCFNEYTKIILVRNPYDRVLSAYINKFICHPQFGKLDKFEKLENFAKELVINNKNTFYNNDTYVGLSFNEFIEILKDNHKLDVHWDKQKKLDNIKFDYIVHVEDFEKELKEVFSKLEITTNFTIPHENKTNYSNISKLDLSNIKSVDIINNYLDVINKDSLLNTSNKENIYTIYKDDFELGNYTV</sequence>
<dbReference type="InterPro" id="IPR027417">
    <property type="entry name" value="P-loop_NTPase"/>
</dbReference>
<evidence type="ECO:0000256" key="6">
    <source>
        <dbReference type="ARBA" id="ARBA00023136"/>
    </source>
</evidence>
<accession>A0A7D3R2V3</accession>
<evidence type="ECO:0000256" key="1">
    <source>
        <dbReference type="ARBA" id="ARBA00004323"/>
    </source>
</evidence>
<gene>
    <name evidence="8" type="ORF">Fadolivirus_1_1300</name>
</gene>
<name>A0A7D3R2V3_9VIRU</name>
<evidence type="ECO:0000256" key="3">
    <source>
        <dbReference type="ARBA" id="ARBA00022692"/>
    </source>
</evidence>
<evidence type="ECO:0000256" key="7">
    <source>
        <dbReference type="ARBA" id="ARBA00023180"/>
    </source>
</evidence>
<dbReference type="GO" id="GO:0016020">
    <property type="term" value="C:membrane"/>
    <property type="evidence" value="ECO:0007669"/>
    <property type="project" value="InterPro"/>
</dbReference>
<dbReference type="PANTHER" id="PTHR12137">
    <property type="entry name" value="CARBOHYDRATE SULFOTRANSFERASE"/>
    <property type="match status" value="1"/>
</dbReference>
<dbReference type="InterPro" id="IPR018011">
    <property type="entry name" value="Carb_sulfotrans_8-10"/>
</dbReference>
<keyword evidence="4" id="KW-1133">Transmembrane helix</keyword>
<evidence type="ECO:0000313" key="9">
    <source>
        <dbReference type="Proteomes" id="UP001162001"/>
    </source>
</evidence>
<dbReference type="Pfam" id="PF03567">
    <property type="entry name" value="Sulfotransfer_2"/>
    <property type="match status" value="1"/>
</dbReference>
<keyword evidence="7" id="KW-0325">Glycoprotein</keyword>
<protein>
    <submittedName>
        <fullName evidence="8">Carbohydrate sulfotransferase 8-10</fullName>
    </submittedName>
</protein>
<dbReference type="Gene3D" id="3.40.50.300">
    <property type="entry name" value="P-loop containing nucleotide triphosphate hydrolases"/>
    <property type="match status" value="1"/>
</dbReference>
<keyword evidence="2" id="KW-0808">Transferase</keyword>
<comment type="subcellular location">
    <subcellularLocation>
        <location evidence="1">Golgi apparatus membrane</location>
        <topology evidence="1">Single-pass type II membrane protein</topology>
    </subcellularLocation>
</comment>
<keyword evidence="6" id="KW-0472">Membrane</keyword>
<dbReference type="EMBL" id="MT418680">
    <property type="protein sequence ID" value="QKF94758.1"/>
    <property type="molecule type" value="Genomic_DNA"/>
</dbReference>
<dbReference type="PANTHER" id="PTHR12137:SF54">
    <property type="entry name" value="CARBOHYDRATE SULFOTRANSFERASE"/>
    <property type="match status" value="1"/>
</dbReference>
<keyword evidence="5" id="KW-0333">Golgi apparatus</keyword>
<reference evidence="8 9" key="1">
    <citation type="submission" date="2020-04" db="EMBL/GenBank/DDBJ databases">
        <title>Advantages and limits of metagenomic assembly and binning of a giant virus.</title>
        <authorList>
            <person name="Schulz F."/>
            <person name="Andreani J."/>
            <person name="Francis R."/>
            <person name="Boudjemaa H."/>
            <person name="Bou Khalil J.Y."/>
            <person name="Lee J."/>
            <person name="La Scola B."/>
            <person name="Woyke T."/>
        </authorList>
    </citation>
    <scope>NUCLEOTIDE SEQUENCE [LARGE SCALE GENOMIC DNA]</scope>
    <source>
        <strain evidence="8 9">FV1/VV64</strain>
    </source>
</reference>
<evidence type="ECO:0000313" key="8">
    <source>
        <dbReference type="EMBL" id="QKF94758.1"/>
    </source>
</evidence>
<keyword evidence="3" id="KW-0812">Transmembrane</keyword>
<proteinExistence type="predicted"/>
<evidence type="ECO:0000256" key="2">
    <source>
        <dbReference type="ARBA" id="ARBA00022679"/>
    </source>
</evidence>
<evidence type="ECO:0000256" key="4">
    <source>
        <dbReference type="ARBA" id="ARBA00022989"/>
    </source>
</evidence>
<dbReference type="SUPFAM" id="SSF52540">
    <property type="entry name" value="P-loop containing nucleoside triphosphate hydrolases"/>
    <property type="match status" value="1"/>
</dbReference>